<feature type="transmembrane region" description="Helical" evidence="1">
    <location>
        <begin position="111"/>
        <end position="132"/>
    </location>
</feature>
<feature type="transmembrane region" description="Helical" evidence="1">
    <location>
        <begin position="144"/>
        <end position="169"/>
    </location>
</feature>
<keyword evidence="1" id="KW-0472">Membrane</keyword>
<evidence type="ECO:0000313" key="2">
    <source>
        <dbReference type="EMBL" id="OAA89333.1"/>
    </source>
</evidence>
<keyword evidence="1" id="KW-1133">Transmembrane helix</keyword>
<gene>
    <name evidence="2" type="ORF">WY13_01706</name>
</gene>
<feature type="transmembrane region" description="Helical" evidence="1">
    <location>
        <begin position="176"/>
        <end position="196"/>
    </location>
</feature>
<sequence length="285" mass="31392">MFIIALSTFKEIYRKKIFHFIGILTIIYLILLTIIFKFISNNTTGNNGMIDMIVNLSSTVSIIGFYFSSMLVAFLTIMLSIGMVSSEIENGTILTILTKPIKREEYILGKYLGTAVLIILYSTFLYIAVIIISTVSKISIIETFGIAALAKGFLFFILQPLTILSISLYGSTKFKTLNNGIVVVALYVLGLIGGVMEQAGAYIKNDSLSTIGIISSLISPFEVIYRKMISTIFTSLGTFNPMSGFGFGISGKSTTPSAWMMVYVCVYLVFFIFMSIKGFAKKDIG</sequence>
<keyword evidence="1" id="KW-0812">Transmembrane</keyword>
<dbReference type="PANTHER" id="PTHR43471">
    <property type="entry name" value="ABC TRANSPORTER PERMEASE"/>
    <property type="match status" value="1"/>
</dbReference>
<dbReference type="Proteomes" id="UP000077407">
    <property type="component" value="Unassembled WGS sequence"/>
</dbReference>
<name>A0A168QM34_9CLOT</name>
<dbReference type="RefSeq" id="WP_063555216.1">
    <property type="nucleotide sequence ID" value="NZ_LITT01000014.1"/>
</dbReference>
<feature type="transmembrane region" description="Helical" evidence="1">
    <location>
        <begin position="17"/>
        <end position="39"/>
    </location>
</feature>
<protein>
    <submittedName>
        <fullName evidence="2">ABC-2 family transporter protein</fullName>
    </submittedName>
</protein>
<dbReference type="GO" id="GO:0140359">
    <property type="term" value="F:ABC-type transporter activity"/>
    <property type="evidence" value="ECO:0007669"/>
    <property type="project" value="InterPro"/>
</dbReference>
<dbReference type="AlphaFoldDB" id="A0A168QM34"/>
<dbReference type="PANTHER" id="PTHR43471:SF10">
    <property type="entry name" value="SLL1107 PROTEIN"/>
    <property type="match status" value="1"/>
</dbReference>
<reference evidence="2 3" key="1">
    <citation type="journal article" date="2015" name="Biotechnol. Bioeng.">
        <title>Genome sequence and phenotypic characterization of Caulobacter segnis.</title>
        <authorList>
            <person name="Patel S."/>
            <person name="Fletcher B."/>
            <person name="Scott D.C."/>
            <person name="Ely B."/>
        </authorList>
    </citation>
    <scope>NUCLEOTIDE SEQUENCE [LARGE SCALE GENOMIC DNA]</scope>
    <source>
        <strain evidence="2 3">ERI-2</strain>
    </source>
</reference>
<dbReference type="GO" id="GO:0005886">
    <property type="term" value="C:plasma membrane"/>
    <property type="evidence" value="ECO:0007669"/>
    <property type="project" value="UniProtKB-SubCell"/>
</dbReference>
<accession>A0A168QM34</accession>
<evidence type="ECO:0000256" key="1">
    <source>
        <dbReference type="SAM" id="Phobius"/>
    </source>
</evidence>
<dbReference type="OrthoDB" id="5146022at2"/>
<feature type="transmembrane region" description="Helical" evidence="1">
    <location>
        <begin position="59"/>
        <end position="81"/>
    </location>
</feature>
<comment type="caution">
    <text evidence="2">The sequence shown here is derived from an EMBL/GenBank/DDBJ whole genome shotgun (WGS) entry which is preliminary data.</text>
</comment>
<dbReference type="Pfam" id="PF12679">
    <property type="entry name" value="ABC2_membrane_2"/>
    <property type="match status" value="1"/>
</dbReference>
<dbReference type="EMBL" id="LITT01000014">
    <property type="protein sequence ID" value="OAA89333.1"/>
    <property type="molecule type" value="Genomic_DNA"/>
</dbReference>
<feature type="transmembrane region" description="Helical" evidence="1">
    <location>
        <begin position="257"/>
        <end position="276"/>
    </location>
</feature>
<evidence type="ECO:0000313" key="3">
    <source>
        <dbReference type="Proteomes" id="UP000077407"/>
    </source>
</evidence>
<organism evidence="2 3">
    <name type="scientific">Clostridium ljungdahlii</name>
    <dbReference type="NCBI Taxonomy" id="1538"/>
    <lineage>
        <taxon>Bacteria</taxon>
        <taxon>Bacillati</taxon>
        <taxon>Bacillota</taxon>
        <taxon>Clostridia</taxon>
        <taxon>Eubacteriales</taxon>
        <taxon>Clostridiaceae</taxon>
        <taxon>Clostridium</taxon>
    </lineage>
</organism>
<dbReference type="PATRIC" id="fig|1538.10.peg.2151"/>
<proteinExistence type="predicted"/>